<evidence type="ECO:0000256" key="1">
    <source>
        <dbReference type="ARBA" id="ARBA00009861"/>
    </source>
</evidence>
<dbReference type="Gene3D" id="3.30.559.10">
    <property type="entry name" value="Chloramphenicol acetyltransferase-like domain"/>
    <property type="match status" value="2"/>
</dbReference>
<keyword evidence="5" id="KW-1185">Reference proteome</keyword>
<sequence>MKVEILSRELIKPYTATPPSFRNYRLSLMDELAPNMNAPTMYYYSAPDQDTSNDTTLRFKHLKNSLSKALSSFYPFAGRYRIDTHSVDCGDQGAEFVQAKVDIRLDDLVSQRMNVKAELLNDLVPCPMGAIDGYDDPLLAVQVNAFSCGGFAITVCTSHRIADMQSVMSFVSAWAISTKQELGYVDENYQPILPNFDSGSLFPGKMLPCIPAGLGREKENFELYKIVTKMFYFDRSKISSIRERARLDDSSLLPSKVQSISGLIGKAIIDVHVANPENPNTYTIIQAVNIRKRTVPPLPDNQFGNLYILSSFQSAVGPERVASLATLVNYLSKSVKGVVDACATVLSPGKESQTMISHGVYELMNSLSDPNMFLAASISSWSKFPYYDLADFGWGKPVWFGVPNIPMKNNVLLIDDKAGEGIEAWVSLDENDMKKFIQHSDIADVICA</sequence>
<keyword evidence="3" id="KW-0012">Acyltransferase</keyword>
<gene>
    <name evidence="4" type="ORF">POM88_034176</name>
</gene>
<evidence type="ECO:0000313" key="5">
    <source>
        <dbReference type="Proteomes" id="UP001237642"/>
    </source>
</evidence>
<dbReference type="InterPro" id="IPR023213">
    <property type="entry name" value="CAT-like_dom_sf"/>
</dbReference>
<reference evidence="4" key="2">
    <citation type="submission" date="2023-05" db="EMBL/GenBank/DDBJ databases">
        <authorList>
            <person name="Schelkunov M.I."/>
        </authorList>
    </citation>
    <scope>NUCLEOTIDE SEQUENCE</scope>
    <source>
        <strain evidence="4">Hsosn_3</strain>
        <tissue evidence="4">Leaf</tissue>
    </source>
</reference>
<evidence type="ECO:0000256" key="2">
    <source>
        <dbReference type="ARBA" id="ARBA00022679"/>
    </source>
</evidence>
<protein>
    <submittedName>
        <fullName evidence="4">Pelargonidin 3-o-(6-caffeoylglucoside) 5-o-(6-o-malonylglucoside) 4'''-malonyltransferase</fullName>
    </submittedName>
</protein>
<comment type="caution">
    <text evidence="4">The sequence shown here is derived from an EMBL/GenBank/DDBJ whole genome shotgun (WGS) entry which is preliminary data.</text>
</comment>
<proteinExistence type="inferred from homology"/>
<dbReference type="Pfam" id="PF02458">
    <property type="entry name" value="Transferase"/>
    <property type="match status" value="1"/>
</dbReference>
<dbReference type="PANTHER" id="PTHR31623">
    <property type="entry name" value="F21J9.9"/>
    <property type="match status" value="1"/>
</dbReference>
<dbReference type="AlphaFoldDB" id="A0AAD8HKR1"/>
<keyword evidence="2" id="KW-0808">Transferase</keyword>
<dbReference type="GO" id="GO:0016746">
    <property type="term" value="F:acyltransferase activity"/>
    <property type="evidence" value="ECO:0007669"/>
    <property type="project" value="UniProtKB-KW"/>
</dbReference>
<accession>A0AAD8HKR1</accession>
<comment type="similarity">
    <text evidence="1">Belongs to the plant acyltransferase family.</text>
</comment>
<dbReference type="Proteomes" id="UP001237642">
    <property type="component" value="Unassembled WGS sequence"/>
</dbReference>
<evidence type="ECO:0000313" key="4">
    <source>
        <dbReference type="EMBL" id="KAK1368084.1"/>
    </source>
</evidence>
<name>A0AAD8HKR1_9APIA</name>
<dbReference type="EMBL" id="JAUIZM010000008">
    <property type="protein sequence ID" value="KAK1368084.1"/>
    <property type="molecule type" value="Genomic_DNA"/>
</dbReference>
<reference evidence="4" key="1">
    <citation type="submission" date="2023-02" db="EMBL/GenBank/DDBJ databases">
        <title>Genome of toxic invasive species Heracleum sosnowskyi carries increased number of genes despite the absence of recent whole-genome duplications.</title>
        <authorList>
            <person name="Schelkunov M."/>
            <person name="Shtratnikova V."/>
            <person name="Makarenko M."/>
            <person name="Klepikova A."/>
            <person name="Omelchenko D."/>
            <person name="Novikova G."/>
            <person name="Obukhova E."/>
            <person name="Bogdanov V."/>
            <person name="Penin A."/>
            <person name="Logacheva M."/>
        </authorList>
    </citation>
    <scope>NUCLEOTIDE SEQUENCE</scope>
    <source>
        <strain evidence="4">Hsosn_3</strain>
        <tissue evidence="4">Leaf</tissue>
    </source>
</reference>
<evidence type="ECO:0000256" key="3">
    <source>
        <dbReference type="ARBA" id="ARBA00023315"/>
    </source>
</evidence>
<organism evidence="4 5">
    <name type="scientific">Heracleum sosnowskyi</name>
    <dbReference type="NCBI Taxonomy" id="360622"/>
    <lineage>
        <taxon>Eukaryota</taxon>
        <taxon>Viridiplantae</taxon>
        <taxon>Streptophyta</taxon>
        <taxon>Embryophyta</taxon>
        <taxon>Tracheophyta</taxon>
        <taxon>Spermatophyta</taxon>
        <taxon>Magnoliopsida</taxon>
        <taxon>eudicotyledons</taxon>
        <taxon>Gunneridae</taxon>
        <taxon>Pentapetalae</taxon>
        <taxon>asterids</taxon>
        <taxon>campanulids</taxon>
        <taxon>Apiales</taxon>
        <taxon>Apiaceae</taxon>
        <taxon>Apioideae</taxon>
        <taxon>apioid superclade</taxon>
        <taxon>Tordylieae</taxon>
        <taxon>Tordyliinae</taxon>
        <taxon>Heracleum</taxon>
    </lineage>
</organism>
<dbReference type="PANTHER" id="PTHR31623:SF124">
    <property type="entry name" value="VINORINE SYNTHASE-RELATED"/>
    <property type="match status" value="1"/>
</dbReference>